<evidence type="ECO:0000313" key="1">
    <source>
        <dbReference type="EMBL" id="KAI5681585.1"/>
    </source>
</evidence>
<protein>
    <submittedName>
        <fullName evidence="1">Uncharacterized protein</fullName>
    </submittedName>
</protein>
<dbReference type="Proteomes" id="UP001060085">
    <property type="component" value="Linkage Group LG01"/>
</dbReference>
<keyword evidence="2" id="KW-1185">Reference proteome</keyword>
<gene>
    <name evidence="1" type="ORF">M9H77_02813</name>
</gene>
<dbReference type="EMBL" id="CM044701">
    <property type="protein sequence ID" value="KAI5681585.1"/>
    <property type="molecule type" value="Genomic_DNA"/>
</dbReference>
<accession>A0ACC0C9M2</accession>
<reference evidence="2" key="1">
    <citation type="journal article" date="2023" name="Nat. Plants">
        <title>Single-cell RNA sequencing provides a high-resolution roadmap for understanding the multicellular compartmentation of specialized metabolism.</title>
        <authorList>
            <person name="Sun S."/>
            <person name="Shen X."/>
            <person name="Li Y."/>
            <person name="Li Y."/>
            <person name="Wang S."/>
            <person name="Li R."/>
            <person name="Zhang H."/>
            <person name="Shen G."/>
            <person name="Guo B."/>
            <person name="Wei J."/>
            <person name="Xu J."/>
            <person name="St-Pierre B."/>
            <person name="Chen S."/>
            <person name="Sun C."/>
        </authorList>
    </citation>
    <scope>NUCLEOTIDE SEQUENCE [LARGE SCALE GENOMIC DNA]</scope>
</reference>
<name>A0ACC0C9M2_CATRO</name>
<organism evidence="1 2">
    <name type="scientific">Catharanthus roseus</name>
    <name type="common">Madagascar periwinkle</name>
    <name type="synonym">Vinca rosea</name>
    <dbReference type="NCBI Taxonomy" id="4058"/>
    <lineage>
        <taxon>Eukaryota</taxon>
        <taxon>Viridiplantae</taxon>
        <taxon>Streptophyta</taxon>
        <taxon>Embryophyta</taxon>
        <taxon>Tracheophyta</taxon>
        <taxon>Spermatophyta</taxon>
        <taxon>Magnoliopsida</taxon>
        <taxon>eudicotyledons</taxon>
        <taxon>Gunneridae</taxon>
        <taxon>Pentapetalae</taxon>
        <taxon>asterids</taxon>
        <taxon>lamiids</taxon>
        <taxon>Gentianales</taxon>
        <taxon>Apocynaceae</taxon>
        <taxon>Rauvolfioideae</taxon>
        <taxon>Vinceae</taxon>
        <taxon>Catharanthinae</taxon>
        <taxon>Catharanthus</taxon>
    </lineage>
</organism>
<proteinExistence type="predicted"/>
<evidence type="ECO:0000313" key="2">
    <source>
        <dbReference type="Proteomes" id="UP001060085"/>
    </source>
</evidence>
<sequence>MGYTWGNSSWQRMEAIGRQKMAYSKLARARFNCYKNEDFGGNAYRGSHHRDGHFTHRSQMGIGNCSSRAKTFDHIPYDDCCENSPYDVHKGYHGSHDNSDQNCGREVNHEGLIGENHYLKLFLDGYGYEFLEFNLTCSTFYSRYFSHSCYEVVKFLFYDVIGQRDHSSFINVHHQVINLDRTYLLVVQDLSHAILVFIAHDAEPWNICDFLRDANHCTFCFLEKNSYGFDGSLLSLLGVHCVKLQEEFWEKSWSMFLKFRFDGTLFYHPLFKEFLKKMRFKEGGRGSWSFDHFVSTSTHLNFQVLALVKYKVYPSCPNALEFPWKVIFAYYHILGRDAFQTFSFLALFLELKMMEVSTFTYFLKML</sequence>
<comment type="caution">
    <text evidence="1">The sequence shown here is derived from an EMBL/GenBank/DDBJ whole genome shotgun (WGS) entry which is preliminary data.</text>
</comment>